<reference evidence="2 3" key="1">
    <citation type="submission" date="2024-06" db="EMBL/GenBank/DDBJ databases">
        <title>Complete genome of Phlyctema vagabunda strain 19-DSS-EL-015.</title>
        <authorList>
            <person name="Fiorenzani C."/>
        </authorList>
    </citation>
    <scope>NUCLEOTIDE SEQUENCE [LARGE SCALE GENOMIC DNA]</scope>
    <source>
        <strain evidence="2 3">19-DSS-EL-015</strain>
    </source>
</reference>
<evidence type="ECO:0000313" key="3">
    <source>
        <dbReference type="Proteomes" id="UP001629113"/>
    </source>
</evidence>
<keyword evidence="3" id="KW-1185">Reference proteome</keyword>
<comment type="caution">
    <text evidence="2">The sequence shown here is derived from an EMBL/GenBank/DDBJ whole genome shotgun (WGS) entry which is preliminary data.</text>
</comment>
<evidence type="ECO:0000256" key="1">
    <source>
        <dbReference type="SAM" id="MobiDB-lite"/>
    </source>
</evidence>
<feature type="compositionally biased region" description="Low complexity" evidence="1">
    <location>
        <begin position="194"/>
        <end position="211"/>
    </location>
</feature>
<organism evidence="2 3">
    <name type="scientific">Phlyctema vagabunda</name>
    <dbReference type="NCBI Taxonomy" id="108571"/>
    <lineage>
        <taxon>Eukaryota</taxon>
        <taxon>Fungi</taxon>
        <taxon>Dikarya</taxon>
        <taxon>Ascomycota</taxon>
        <taxon>Pezizomycotina</taxon>
        <taxon>Leotiomycetes</taxon>
        <taxon>Helotiales</taxon>
        <taxon>Dermateaceae</taxon>
        <taxon>Phlyctema</taxon>
    </lineage>
</organism>
<sequence>MSPPPAQTPSPHRFIVKKGAPPKRTPLAQEHVPRRPSFNAPPSSAQQFSSTPRPSTQQFNATPKFNYSSTPRLTQEPPTSTPTSTRYATPVRPVPRFHEAIQNSSDESARNSQDSIEPDDGEAPTDYGPGLEEDDYAINAPSLKRRRLSPSLAPTEHNNDNDDQDTSSSSLPVLSSPPAPRHAFSSTAPRFKLATQAPSSTPQPTLTQQSTFAKAPRFRPPDPSSQAQPNSEPLPEQFSPHRRGQKYVAGGLAAEVREWLVNLDTTIPSTNAGLQHRDRNAWTVRVCVDEISGGGRAVMTLIRGRQIHAQAGGSGGAADVVFGNPSMVRVALAGEGAATGLQKGSKPEIGSVVAIKGPLWEIVIENEKWGVGVDWKVL</sequence>
<proteinExistence type="predicted"/>
<feature type="compositionally biased region" description="Polar residues" evidence="1">
    <location>
        <begin position="40"/>
        <end position="73"/>
    </location>
</feature>
<accession>A0ABR4PMA5</accession>
<dbReference type="Proteomes" id="UP001629113">
    <property type="component" value="Unassembled WGS sequence"/>
</dbReference>
<feature type="region of interest" description="Disordered" evidence="1">
    <location>
        <begin position="1"/>
        <end position="242"/>
    </location>
</feature>
<name>A0ABR4PMA5_9HELO</name>
<evidence type="ECO:0000313" key="2">
    <source>
        <dbReference type="EMBL" id="KAL3424222.1"/>
    </source>
</evidence>
<protein>
    <submittedName>
        <fullName evidence="2">Uncharacterized protein</fullName>
    </submittedName>
</protein>
<gene>
    <name evidence="2" type="ORF">PVAG01_03503</name>
</gene>
<feature type="compositionally biased region" description="Polar residues" evidence="1">
    <location>
        <begin position="101"/>
        <end position="115"/>
    </location>
</feature>
<dbReference type="EMBL" id="JBFCZG010000003">
    <property type="protein sequence ID" value="KAL3424222.1"/>
    <property type="molecule type" value="Genomic_DNA"/>
</dbReference>